<evidence type="ECO:0000256" key="9">
    <source>
        <dbReference type="ARBA" id="ARBA00025661"/>
    </source>
</evidence>
<comment type="caution">
    <text evidence="16">The sequence shown here is derived from an EMBL/GenBank/DDBJ whole genome shotgun (WGS) entry which is preliminary data.</text>
</comment>
<evidence type="ECO:0000256" key="1">
    <source>
        <dbReference type="ARBA" id="ARBA00004123"/>
    </source>
</evidence>
<dbReference type="InterPro" id="IPR051139">
    <property type="entry name" value="Mediator_complx_sub13"/>
</dbReference>
<comment type="subcellular location">
    <subcellularLocation>
        <location evidence="1 11">Nucleus</location>
    </subcellularLocation>
</comment>
<dbReference type="GO" id="GO:0045944">
    <property type="term" value="P:positive regulation of transcription by RNA polymerase II"/>
    <property type="evidence" value="ECO:0007669"/>
    <property type="project" value="TreeGrafter"/>
</dbReference>
<comment type="function">
    <text evidence="9 11">Component of the SRB8-11 complex. The SRB8-11 complex is a regulatory module of the Mediator complex which is itself involved in regulation of basal and activated RNA polymerase II-dependent transcription. The SRB8-11 complex may be involved in the transcriptional repression of a subset of genes regulated by Mediator. It may inhibit the association of the Mediator complex with RNA polymerase II to form the holoenzyme complex.</text>
</comment>
<keyword evidence="4 11" id="KW-0678">Repressor</keyword>
<feature type="compositionally biased region" description="Low complexity" evidence="12">
    <location>
        <begin position="785"/>
        <end position="796"/>
    </location>
</feature>
<dbReference type="InterPro" id="IPR041285">
    <property type="entry name" value="MID_MedPIWI"/>
</dbReference>
<dbReference type="InterPro" id="IPR021643">
    <property type="entry name" value="Mediator_Med13_N"/>
</dbReference>
<protein>
    <recommendedName>
        <fullName evidence="3 11">Mediator of RNA polymerase II transcription subunit 13</fullName>
    </recommendedName>
    <alternativeName>
        <fullName evidence="10 11">Mediator complex subunit 13</fullName>
    </alternativeName>
</protein>
<dbReference type="GeneID" id="70240523"/>
<evidence type="ECO:0000256" key="8">
    <source>
        <dbReference type="ARBA" id="ARBA00023242"/>
    </source>
</evidence>
<evidence type="ECO:0000256" key="11">
    <source>
        <dbReference type="RuleBase" id="RU364134"/>
    </source>
</evidence>
<dbReference type="PANTHER" id="PTHR48249">
    <property type="entry name" value="MEDIATOR OF RNA POLYMERASE II TRANSCRIPTION SUBUNIT 13"/>
    <property type="match status" value="1"/>
</dbReference>
<dbReference type="Proteomes" id="UP001201262">
    <property type="component" value="Unassembled WGS sequence"/>
</dbReference>
<dbReference type="Pfam" id="PF06333">
    <property type="entry name" value="Med13_C"/>
    <property type="match status" value="1"/>
</dbReference>
<dbReference type="GO" id="GO:0016592">
    <property type="term" value="C:mediator complex"/>
    <property type="evidence" value="ECO:0007669"/>
    <property type="project" value="InterPro"/>
</dbReference>
<keyword evidence="6 11" id="KW-0010">Activator</keyword>
<feature type="compositionally biased region" description="Basic and acidic residues" evidence="12">
    <location>
        <begin position="592"/>
        <end position="602"/>
    </location>
</feature>
<evidence type="ECO:0000313" key="16">
    <source>
        <dbReference type="EMBL" id="KAH8704950.1"/>
    </source>
</evidence>
<evidence type="ECO:0000259" key="14">
    <source>
        <dbReference type="Pfam" id="PF11597"/>
    </source>
</evidence>
<accession>A0AAD4Q0W4</accession>
<dbReference type="Pfam" id="PF11597">
    <property type="entry name" value="Med13_N"/>
    <property type="match status" value="1"/>
</dbReference>
<evidence type="ECO:0000256" key="4">
    <source>
        <dbReference type="ARBA" id="ARBA00022491"/>
    </source>
</evidence>
<evidence type="ECO:0000256" key="10">
    <source>
        <dbReference type="ARBA" id="ARBA00032008"/>
    </source>
</evidence>
<feature type="domain" description="MID" evidence="15">
    <location>
        <begin position="1010"/>
        <end position="1179"/>
    </location>
</feature>
<name>A0AAD4Q0W4_9EURO</name>
<keyword evidence="17" id="KW-1185">Reference proteome</keyword>
<feature type="domain" description="Mediator complex subunit Med13 N-terminal" evidence="14">
    <location>
        <begin position="1"/>
        <end position="380"/>
    </location>
</feature>
<feature type="domain" description="Mediator complex subunit Med13 C-terminal" evidence="13">
    <location>
        <begin position="1189"/>
        <end position="1501"/>
    </location>
</feature>
<sequence>MEFPGDAITNISAINGFSVIYWRIYTEETSINTQASETVATNGYNILKLLSRLKDLEIKLRSLNCLVSCYPRRLGLWVFSSTPGFESLHPLTQDPTNKDSKEQDKLSIGGSFLKVSASGSITAADLIRSLSTDPSSVAGGSSNQSRTPGTAPNGSRTGDAHSNSVAIYASFVSAVAGVISLQLIRRFNAIPLGARTLFTSIDRSFFDDPNIANEDADSLPALTTLRIEVSPVGKIIVSLHTVYQDGISRLGDPGLMEVNLTDVRPNMDVWLAPNGTVARLITVNTEQSTVFAARQTKNDANSRQITETKQRFWKDSVVEWMNNVGLPVKCPEEEQWVEVEVSEPFYARLAADYLRQMDDSQSSSPLKRILWPSSYCFRRAKSASTTLVDEIDLLVTESDDPVHFAENWLGTAGTRQGKPAAASSILQQIPQTKDLSTPRVDFSEHIESLARVAQYPDLQSASTVYPTPPDGALASAMNQAASDPFGADGHEMSMSQISADGSIARRDQMVKAFGGNAASGLKNELGVATGLYDTHGDEDLFGDINDKDFGPKGITDADFNFFDDPEIDDFEPAKPDVEPVQETRQQSLPEVTEARSPTEDNFGEKTQDEIATQPINIDTQSNDEPKAILSVDTNQTNQTNQMNQTQNITSDEKAWSLSKQAISPPLSPVEVKRILFSAKNTNERNEGAKKDTKYVDVDPDKKPSRYNSISFQQGLTMSDQKYANSGHFFFTAQKDKPPTASFASETPEIPTVGFPRGRKQRFTYPNDGRTNGAHQSPPMQFLPRSASVSSSDTSFDSSDDDGERGVSPIRLTNLKRKRPLSEAERSTTSSLERLSIASEIDSQLAKEDSSVFLGNFFSVFTDWSLAGCFSIRQNQYSPVLIRKDDQVQLAQLMVDQLTQSSLSHNIDGSKPAPDLEDDTVSLHTSFDDTTLGDSERLDLRTLVSMHDNIQASVETSVSRMNIQRKDIKGSIMRLPPPHLRIHRGRDFIEVLPSSISFWETFGLEPANGQKDVSSYCIYPHYSAEGADTFVTRLGLLYSSCNLGKHVRGDKSKAFENGMGMWNIAKGDGSYVRTMQALKNLCEGLGSALSKAPSVRENFVIYVINPFTHGAAFADICSAFLHLLHKYIGDVDKNNAKSQMNELVLQIVPMSFVSSPTSIAVPTQLQCLSLALEVYSRCPPKVANSRITNYAPPVLLADNVPKNLHFKVTSERISPFQEGRCLHLAVSRSVDQRWISAAWSDSSGSCQILMSYCVRVRGSNVNRILSEVRQEIWETTKDIMDRTQTRSKIFLVRTEPIDQEEIEAWTGLAERYNQSKAIPVELTLFSVSVAPGIRLELPTTQIQANMINPSSSTPVTTPYGGVSSPDQFGVGTPASGNQAAFAAATPTEVSGLIEPDSDTVLIDAQDESWAVILSHRLSNSAFMTEYKPALISGYLLRRRGGIDSQGVATMSVNLVHTPRPPGTHEAVLREALASYRDLGTLARAKGTFAVQNNTLPWHIATAVKGQEFLSYVL</sequence>
<gene>
    <name evidence="16" type="ORF">BGW36DRAFT_284435</name>
</gene>
<evidence type="ECO:0000256" key="6">
    <source>
        <dbReference type="ARBA" id="ARBA00023159"/>
    </source>
</evidence>
<reference evidence="16" key="1">
    <citation type="submission" date="2021-12" db="EMBL/GenBank/DDBJ databases">
        <title>Convergent genome expansion in fungi linked to evolution of root-endophyte symbiosis.</title>
        <authorList>
            <consortium name="DOE Joint Genome Institute"/>
            <person name="Ke Y.-H."/>
            <person name="Bonito G."/>
            <person name="Liao H.-L."/>
            <person name="Looney B."/>
            <person name="Rojas-Flechas A."/>
            <person name="Nash J."/>
            <person name="Hameed K."/>
            <person name="Schadt C."/>
            <person name="Martin F."/>
            <person name="Crous P.W."/>
            <person name="Miettinen O."/>
            <person name="Magnuson J.K."/>
            <person name="Labbe J."/>
            <person name="Jacobson D."/>
            <person name="Doktycz M.J."/>
            <person name="Veneault-Fourrey C."/>
            <person name="Kuo A."/>
            <person name="Mondo S."/>
            <person name="Calhoun S."/>
            <person name="Riley R."/>
            <person name="Ohm R."/>
            <person name="LaButti K."/>
            <person name="Andreopoulos B."/>
            <person name="Pangilinan J."/>
            <person name="Nolan M."/>
            <person name="Tritt A."/>
            <person name="Clum A."/>
            <person name="Lipzen A."/>
            <person name="Daum C."/>
            <person name="Barry K."/>
            <person name="Grigoriev I.V."/>
            <person name="Vilgalys R."/>
        </authorList>
    </citation>
    <scope>NUCLEOTIDE SEQUENCE</scope>
    <source>
        <strain evidence="16">PMI_201</strain>
    </source>
</reference>
<evidence type="ECO:0000256" key="7">
    <source>
        <dbReference type="ARBA" id="ARBA00023163"/>
    </source>
</evidence>
<comment type="subunit">
    <text evidence="11">Component of the SRB8-11 complex, which itself associates with the Mediator complex.</text>
</comment>
<dbReference type="EMBL" id="JAJTJA010000001">
    <property type="protein sequence ID" value="KAH8704950.1"/>
    <property type="molecule type" value="Genomic_DNA"/>
</dbReference>
<dbReference type="PANTHER" id="PTHR48249:SF3">
    <property type="entry name" value="MEDIATOR OF RNA POLYMERASE II TRANSCRIPTION SUBUNIT 13"/>
    <property type="match status" value="1"/>
</dbReference>
<evidence type="ECO:0000256" key="2">
    <source>
        <dbReference type="ARBA" id="ARBA00009354"/>
    </source>
</evidence>
<feature type="region of interest" description="Disordered" evidence="12">
    <location>
        <begin position="133"/>
        <end position="158"/>
    </location>
</feature>
<comment type="similarity">
    <text evidence="2 11">Belongs to the Mediator complex subunit 13 family.</text>
</comment>
<evidence type="ECO:0000256" key="5">
    <source>
        <dbReference type="ARBA" id="ARBA00023015"/>
    </source>
</evidence>
<feature type="region of interest" description="Disordered" evidence="12">
    <location>
        <begin position="572"/>
        <end position="602"/>
    </location>
</feature>
<evidence type="ECO:0000256" key="3">
    <source>
        <dbReference type="ARBA" id="ARBA00019618"/>
    </source>
</evidence>
<feature type="compositionally biased region" description="Polar residues" evidence="12">
    <location>
        <begin position="768"/>
        <end position="778"/>
    </location>
</feature>
<dbReference type="InterPro" id="IPR009401">
    <property type="entry name" value="Med13_C"/>
</dbReference>
<dbReference type="RefSeq" id="XP_046077571.1">
    <property type="nucleotide sequence ID" value="XM_046210236.1"/>
</dbReference>
<keyword evidence="8 11" id="KW-0539">Nucleus</keyword>
<dbReference type="Pfam" id="PF18296">
    <property type="entry name" value="MID_MedPIWI"/>
    <property type="match status" value="1"/>
</dbReference>
<dbReference type="GO" id="GO:0003713">
    <property type="term" value="F:transcription coactivator activity"/>
    <property type="evidence" value="ECO:0007669"/>
    <property type="project" value="TreeGrafter"/>
</dbReference>
<feature type="region of interest" description="Disordered" evidence="12">
    <location>
        <begin position="737"/>
        <end position="829"/>
    </location>
</feature>
<proteinExistence type="inferred from homology"/>
<organism evidence="16 17">
    <name type="scientific">Talaromyces proteolyticus</name>
    <dbReference type="NCBI Taxonomy" id="1131652"/>
    <lineage>
        <taxon>Eukaryota</taxon>
        <taxon>Fungi</taxon>
        <taxon>Dikarya</taxon>
        <taxon>Ascomycota</taxon>
        <taxon>Pezizomycotina</taxon>
        <taxon>Eurotiomycetes</taxon>
        <taxon>Eurotiomycetidae</taxon>
        <taxon>Eurotiales</taxon>
        <taxon>Trichocomaceae</taxon>
        <taxon>Talaromyces</taxon>
        <taxon>Talaromyces sect. Bacilispori</taxon>
    </lineage>
</organism>
<evidence type="ECO:0000259" key="15">
    <source>
        <dbReference type="Pfam" id="PF18296"/>
    </source>
</evidence>
<evidence type="ECO:0000259" key="13">
    <source>
        <dbReference type="Pfam" id="PF06333"/>
    </source>
</evidence>
<keyword evidence="5 11" id="KW-0805">Transcription regulation</keyword>
<evidence type="ECO:0000256" key="12">
    <source>
        <dbReference type="SAM" id="MobiDB-lite"/>
    </source>
</evidence>
<evidence type="ECO:0000313" key="17">
    <source>
        <dbReference type="Proteomes" id="UP001201262"/>
    </source>
</evidence>
<keyword evidence="7 11" id="KW-0804">Transcription</keyword>